<dbReference type="InterPro" id="IPR005164">
    <property type="entry name" value="Allantoicase"/>
</dbReference>
<sequence length="684" mass="76100">MHERVKAQFLYKWVLHERYALMCRIYERGLRTRFLNALLQRLRSRKTQYEQHEKTVSIGRRNHAISCAIKRWSLKLHRQQEDNKIAYEYCAPRLELESITAWRSKLQLLCKYDNWAKDAHFYFSANRALKQWSTAAREAQKKRRQTAMIEGFSQGINFNALPPEAQQPQRVAPDLSSVSAKPDFNTRQAEEWTAFDDDVDLVDKYDEWIPPLSEAVVTTSTPAAFPGYLSTPSKRAVRARALANLSTTPAGMPPIRTPFVARLRGEQMASATPGTDQQKTARRVTFDEIIYEPDFDFVTSPGIIMEVQVLSPETIQDTLPPANSTATVISGDAIDSTFAASTNLTTTVLNSSILSNSDEFFAEAVNLLNPGPVKGYPGVFIATGAKYDGWETRRHNPAEYDWVVIKLGCVGIIEGIEVDTAFFTGNYGEYAALDACYSPDASKDSEIAAANFPGWDVVLPPQPCGPSQRQAWKPASSGNHYTHVRLRMYPDGGFSRLRLYGQVVPPPAPSTISSTSSEQLEDLASALNGGVATACSDQHFGVRSNLLLPGRGKDMGDGWETKRSRAKGHVDWVTIRLGLPAKSIEKVVVDTKDFKGNFPRLFKVEGLLSDPSSPRAEEPKADDGSWTDLIIGEQPGKAHTELVYEGSQLAQKEVGEESKVWTHVKLTMIPDGGVKRIRVFGHRA</sequence>
<protein>
    <submittedName>
        <fullName evidence="4">Putative allantoicase</fullName>
    </submittedName>
</protein>
<dbReference type="GO" id="GO:0004037">
    <property type="term" value="F:allantoicase activity"/>
    <property type="evidence" value="ECO:0007669"/>
    <property type="project" value="InterPro"/>
</dbReference>
<dbReference type="SUPFAM" id="SSF49785">
    <property type="entry name" value="Galactose-binding domain-like"/>
    <property type="match status" value="2"/>
</dbReference>
<proteinExistence type="inferred from homology"/>
<comment type="similarity">
    <text evidence="1">Belongs to the allantoicase family.</text>
</comment>
<organism evidence="4 5">
    <name type="scientific">Phaeomoniella chlamydospora</name>
    <name type="common">Phaeoacremonium chlamydosporum</name>
    <dbReference type="NCBI Taxonomy" id="158046"/>
    <lineage>
        <taxon>Eukaryota</taxon>
        <taxon>Fungi</taxon>
        <taxon>Dikarya</taxon>
        <taxon>Ascomycota</taxon>
        <taxon>Pezizomycotina</taxon>
        <taxon>Eurotiomycetes</taxon>
        <taxon>Chaetothyriomycetidae</taxon>
        <taxon>Phaeomoniellales</taxon>
        <taxon>Phaeomoniellaceae</taxon>
        <taxon>Phaeomoniella</taxon>
    </lineage>
</organism>
<dbReference type="OrthoDB" id="10266039at2759"/>
<gene>
    <name evidence="4" type="ORF">UCRPC4_g05730</name>
</gene>
<reference evidence="4 5" key="2">
    <citation type="submission" date="2015-05" db="EMBL/GenBank/DDBJ databases">
        <authorList>
            <person name="Morales-Cruz A."/>
            <person name="Amrine K.C."/>
            <person name="Cantu D."/>
        </authorList>
    </citation>
    <scope>NUCLEOTIDE SEQUENCE [LARGE SCALE GENOMIC DNA]</scope>
    <source>
        <strain evidence="4">UCRPC4</strain>
    </source>
</reference>
<evidence type="ECO:0000256" key="1">
    <source>
        <dbReference type="ARBA" id="ARBA00009242"/>
    </source>
</evidence>
<evidence type="ECO:0000259" key="3">
    <source>
        <dbReference type="Pfam" id="PF08457"/>
    </source>
</evidence>
<dbReference type="InterPro" id="IPR013665">
    <property type="entry name" value="Sfi1_dom"/>
</dbReference>
<dbReference type="Pfam" id="PF03561">
    <property type="entry name" value="Allantoicase"/>
    <property type="match status" value="2"/>
</dbReference>
<feature type="domain" description="Allantoicase" evidence="2">
    <location>
        <begin position="351"/>
        <end position="503"/>
    </location>
</feature>
<comment type="caution">
    <text evidence="4">The sequence shown here is derived from an EMBL/GenBank/DDBJ whole genome shotgun (WGS) entry which is preliminary data.</text>
</comment>
<dbReference type="Proteomes" id="UP000053317">
    <property type="component" value="Unassembled WGS sequence"/>
</dbReference>
<evidence type="ECO:0000313" key="5">
    <source>
        <dbReference type="Proteomes" id="UP000053317"/>
    </source>
</evidence>
<dbReference type="PANTHER" id="PTHR12045:SF3">
    <property type="entry name" value="INACTIVE ALLANTOICASE-RELATED"/>
    <property type="match status" value="1"/>
</dbReference>
<dbReference type="Pfam" id="PF08457">
    <property type="entry name" value="Sfi1"/>
    <property type="match status" value="1"/>
</dbReference>
<dbReference type="PANTHER" id="PTHR12045">
    <property type="entry name" value="ALLANTOICASE"/>
    <property type="match status" value="1"/>
</dbReference>
<dbReference type="InterPro" id="IPR015908">
    <property type="entry name" value="Allantoicase_dom"/>
</dbReference>
<evidence type="ECO:0000259" key="2">
    <source>
        <dbReference type="Pfam" id="PF03561"/>
    </source>
</evidence>
<name>A0A0G2E3U7_PHACM</name>
<dbReference type="InterPro" id="IPR008979">
    <property type="entry name" value="Galactose-bd-like_sf"/>
</dbReference>
<dbReference type="NCBIfam" id="TIGR02961">
    <property type="entry name" value="allantoicase"/>
    <property type="match status" value="1"/>
</dbReference>
<feature type="domain" description="Allantoicase" evidence="2">
    <location>
        <begin position="529"/>
        <end position="683"/>
    </location>
</feature>
<feature type="domain" description="Sfi1 spindle body" evidence="3">
    <location>
        <begin position="3"/>
        <end position="149"/>
    </location>
</feature>
<evidence type="ECO:0000313" key="4">
    <source>
        <dbReference type="EMBL" id="KKY17006.1"/>
    </source>
</evidence>
<keyword evidence="5" id="KW-1185">Reference proteome</keyword>
<dbReference type="AlphaFoldDB" id="A0A0G2E3U7"/>
<dbReference type="Gene3D" id="2.60.120.260">
    <property type="entry name" value="Galactose-binding domain-like"/>
    <property type="match status" value="2"/>
</dbReference>
<accession>A0A0G2E3U7</accession>
<reference evidence="4 5" key="1">
    <citation type="submission" date="2015-05" db="EMBL/GenBank/DDBJ databases">
        <title>Distinctive expansion of gene families associated with plant cell wall degradation and secondary metabolism in the genomes of grapevine trunk pathogens.</title>
        <authorList>
            <person name="Lawrence D.P."/>
            <person name="Travadon R."/>
            <person name="Rolshausen P.E."/>
            <person name="Baumgartner K."/>
        </authorList>
    </citation>
    <scope>NUCLEOTIDE SEQUENCE [LARGE SCALE GENOMIC DNA]</scope>
    <source>
        <strain evidence="4">UCRPC4</strain>
    </source>
</reference>
<dbReference type="HAMAP" id="MF_00813">
    <property type="entry name" value="Allantoicase"/>
    <property type="match status" value="1"/>
</dbReference>
<dbReference type="GO" id="GO:0000256">
    <property type="term" value="P:allantoin catabolic process"/>
    <property type="evidence" value="ECO:0007669"/>
    <property type="project" value="InterPro"/>
</dbReference>
<dbReference type="EMBL" id="LCWF01000150">
    <property type="protein sequence ID" value="KKY17006.1"/>
    <property type="molecule type" value="Genomic_DNA"/>
</dbReference>